<dbReference type="EMBL" id="OU895877">
    <property type="protein sequence ID" value="CAG9799854.1"/>
    <property type="molecule type" value="Genomic_DNA"/>
</dbReference>
<reference evidence="2" key="1">
    <citation type="submission" date="2022-01" db="EMBL/GenBank/DDBJ databases">
        <authorList>
            <person name="King R."/>
        </authorList>
    </citation>
    <scope>NUCLEOTIDE SEQUENCE</scope>
</reference>
<proteinExistence type="predicted"/>
<dbReference type="Proteomes" id="UP001153620">
    <property type="component" value="Chromosome 1"/>
</dbReference>
<keyword evidence="3" id="KW-1185">Reference proteome</keyword>
<sequence>MKLHLILIILSASTCVKCSSVDVDLASVINKVQTIDDNESVLQIIQNLAPSGLARVIPYFNRDCVTQKLGLTNFVQSKVYEIKDLNLFYNLNAKNKKIITAVELAGRLCTKDSKTFDDKLIIDSIESRYLLLGMEMIFPNAKLDTQRTIECFKWAISKVKPNSPLLEGFKLSSMKYSIEQCKESTSITDYSNIMDKNRQILDIHSCDSEEYGQHESTAISTMEFFVLGELPFIKMNEMQGILRQSFIKDESKVLERQLVCILRDLSEY</sequence>
<reference evidence="2" key="2">
    <citation type="submission" date="2022-10" db="EMBL/GenBank/DDBJ databases">
        <authorList>
            <consortium name="ENA_rothamsted_submissions"/>
            <consortium name="culmorum"/>
            <person name="King R."/>
        </authorList>
    </citation>
    <scope>NUCLEOTIDE SEQUENCE</scope>
</reference>
<protein>
    <submittedName>
        <fullName evidence="2">Uncharacterized protein</fullName>
    </submittedName>
</protein>
<name>A0A9N9WQ57_9DIPT</name>
<organism evidence="2 3">
    <name type="scientific">Chironomus riparius</name>
    <dbReference type="NCBI Taxonomy" id="315576"/>
    <lineage>
        <taxon>Eukaryota</taxon>
        <taxon>Metazoa</taxon>
        <taxon>Ecdysozoa</taxon>
        <taxon>Arthropoda</taxon>
        <taxon>Hexapoda</taxon>
        <taxon>Insecta</taxon>
        <taxon>Pterygota</taxon>
        <taxon>Neoptera</taxon>
        <taxon>Endopterygota</taxon>
        <taxon>Diptera</taxon>
        <taxon>Nematocera</taxon>
        <taxon>Chironomoidea</taxon>
        <taxon>Chironomidae</taxon>
        <taxon>Chironominae</taxon>
        <taxon>Chironomus</taxon>
    </lineage>
</organism>
<evidence type="ECO:0000313" key="2">
    <source>
        <dbReference type="EMBL" id="CAG9799854.1"/>
    </source>
</evidence>
<gene>
    <name evidence="2" type="ORF">CHIRRI_LOCUS2812</name>
</gene>
<dbReference type="AlphaFoldDB" id="A0A9N9WQ57"/>
<feature type="signal peptide" evidence="1">
    <location>
        <begin position="1"/>
        <end position="18"/>
    </location>
</feature>
<evidence type="ECO:0000313" key="3">
    <source>
        <dbReference type="Proteomes" id="UP001153620"/>
    </source>
</evidence>
<feature type="chain" id="PRO_5040279797" evidence="1">
    <location>
        <begin position="19"/>
        <end position="268"/>
    </location>
</feature>
<accession>A0A9N9WQ57</accession>
<evidence type="ECO:0000256" key="1">
    <source>
        <dbReference type="SAM" id="SignalP"/>
    </source>
</evidence>
<keyword evidence="1" id="KW-0732">Signal</keyword>